<dbReference type="PIRSF" id="PIRSF003161">
    <property type="entry name" value="FliG"/>
    <property type="match status" value="1"/>
</dbReference>
<name>A0A562J6X5_9FIRM</name>
<dbReference type="GO" id="GO:0003774">
    <property type="term" value="F:cytoskeletal motor activity"/>
    <property type="evidence" value="ECO:0007669"/>
    <property type="project" value="InterPro"/>
</dbReference>
<keyword evidence="5" id="KW-1003">Cell membrane</keyword>
<reference evidence="13 14" key="1">
    <citation type="submission" date="2019-07" db="EMBL/GenBank/DDBJ databases">
        <title>Genomic Encyclopedia of Type Strains, Phase I: the one thousand microbial genomes (KMG-I) project.</title>
        <authorList>
            <person name="Kyrpides N."/>
        </authorList>
    </citation>
    <scope>NUCLEOTIDE SEQUENCE [LARGE SCALE GENOMIC DNA]</scope>
    <source>
        <strain evidence="13 14">DSM 13558</strain>
    </source>
</reference>
<evidence type="ECO:0000256" key="4">
    <source>
        <dbReference type="ARBA" id="ARBA00021870"/>
    </source>
</evidence>
<keyword evidence="6" id="KW-0145">Chemotaxis</keyword>
<dbReference type="PRINTS" id="PR00954">
    <property type="entry name" value="FLGMOTORFLIG"/>
</dbReference>
<proteinExistence type="inferred from homology"/>
<dbReference type="EMBL" id="VLKH01000008">
    <property type="protein sequence ID" value="TWH78744.1"/>
    <property type="molecule type" value="Genomic_DNA"/>
</dbReference>
<dbReference type="GO" id="GO:0006935">
    <property type="term" value="P:chemotaxis"/>
    <property type="evidence" value="ECO:0007669"/>
    <property type="project" value="UniProtKB-KW"/>
</dbReference>
<comment type="similarity">
    <text evidence="3">Belongs to the FliG family.</text>
</comment>
<comment type="subcellular location">
    <subcellularLocation>
        <location evidence="1">Bacterial flagellum basal body</location>
    </subcellularLocation>
    <subcellularLocation>
        <location evidence="2">Cell membrane</location>
        <topology evidence="2">Peripheral membrane protein</topology>
        <orientation evidence="2">Cytoplasmic side</orientation>
    </subcellularLocation>
</comment>
<dbReference type="InterPro" id="IPR028263">
    <property type="entry name" value="FliG_N"/>
</dbReference>
<dbReference type="InterPro" id="IPR032779">
    <property type="entry name" value="FliG_M"/>
</dbReference>
<feature type="domain" description="Flagellar motor switch protein FliG N-terminal" evidence="12">
    <location>
        <begin position="5"/>
        <end position="108"/>
    </location>
</feature>
<dbReference type="GO" id="GO:0005886">
    <property type="term" value="C:plasma membrane"/>
    <property type="evidence" value="ECO:0007669"/>
    <property type="project" value="UniProtKB-SubCell"/>
</dbReference>
<evidence type="ECO:0000259" key="11">
    <source>
        <dbReference type="Pfam" id="PF14841"/>
    </source>
</evidence>
<evidence type="ECO:0000256" key="6">
    <source>
        <dbReference type="ARBA" id="ARBA00022500"/>
    </source>
</evidence>
<dbReference type="Pfam" id="PF14841">
    <property type="entry name" value="FliG_M"/>
    <property type="match status" value="1"/>
</dbReference>
<evidence type="ECO:0000256" key="3">
    <source>
        <dbReference type="ARBA" id="ARBA00010299"/>
    </source>
</evidence>
<evidence type="ECO:0000256" key="8">
    <source>
        <dbReference type="ARBA" id="ARBA00023136"/>
    </source>
</evidence>
<evidence type="ECO:0000313" key="14">
    <source>
        <dbReference type="Proteomes" id="UP000315343"/>
    </source>
</evidence>
<dbReference type="Gene3D" id="1.10.220.30">
    <property type="match status" value="3"/>
</dbReference>
<evidence type="ECO:0000259" key="10">
    <source>
        <dbReference type="Pfam" id="PF01706"/>
    </source>
</evidence>
<gene>
    <name evidence="13" type="ORF">LY60_02772</name>
</gene>
<evidence type="ECO:0000256" key="9">
    <source>
        <dbReference type="ARBA" id="ARBA00023143"/>
    </source>
</evidence>
<dbReference type="AlphaFoldDB" id="A0A562J6X5"/>
<dbReference type="GO" id="GO:0009425">
    <property type="term" value="C:bacterial-type flagellum basal body"/>
    <property type="evidence" value="ECO:0007669"/>
    <property type="project" value="UniProtKB-SubCell"/>
</dbReference>
<sequence>MSDTKLTGKQKAAAIIISLGADDASKIYKYLKEEEIEQLTFEISRLQHLSPQVMESTLKDFYDLCLTQKVITEGGFEYARNVLEKAFGAQTASSLLERVTKTMRTKSFEFLRKADYKNLITIIQNEHPQTIALILSYARADQASAVIAELPKEKRIDVVERIAKMDRTSPEIIKYVEMELEKKFNSIVSVDFTEIGGVNYVADVMNNMDRSNEKYIFDELNKKDVKLADEIRKRMFVFEDIVTMDSLGIQRFLREVDSKDLVFAIKGSNKEVADVLFSNMSTKMGDTIKSELEYTHNVRLRDVEEAQQRIVSVIRRLEEEGELFIAKGGKDDIIV</sequence>
<evidence type="ECO:0000256" key="2">
    <source>
        <dbReference type="ARBA" id="ARBA00004413"/>
    </source>
</evidence>
<dbReference type="Pfam" id="PF14842">
    <property type="entry name" value="FliG_N"/>
    <property type="match status" value="1"/>
</dbReference>
<keyword evidence="7" id="KW-0283">Flagellar rotation</keyword>
<keyword evidence="13" id="KW-0969">Cilium</keyword>
<evidence type="ECO:0000259" key="12">
    <source>
        <dbReference type="Pfam" id="PF14842"/>
    </source>
</evidence>
<evidence type="ECO:0000313" key="13">
    <source>
        <dbReference type="EMBL" id="TWH78744.1"/>
    </source>
</evidence>
<protein>
    <recommendedName>
        <fullName evidence="4">Flagellar motor switch protein FliG</fullName>
    </recommendedName>
</protein>
<dbReference type="PANTHER" id="PTHR30534">
    <property type="entry name" value="FLAGELLAR MOTOR SWITCH PROTEIN FLIG"/>
    <property type="match status" value="1"/>
</dbReference>
<dbReference type="InterPro" id="IPR011002">
    <property type="entry name" value="FliG_a-hlx"/>
</dbReference>
<dbReference type="OrthoDB" id="9780302at2"/>
<dbReference type="PANTHER" id="PTHR30534:SF0">
    <property type="entry name" value="FLAGELLAR MOTOR SWITCH PROTEIN FLIG"/>
    <property type="match status" value="1"/>
</dbReference>
<evidence type="ECO:0000256" key="1">
    <source>
        <dbReference type="ARBA" id="ARBA00004117"/>
    </source>
</evidence>
<accession>A0A562J6X5</accession>
<keyword evidence="14" id="KW-1185">Reference proteome</keyword>
<comment type="caution">
    <text evidence="13">The sequence shown here is derived from an EMBL/GenBank/DDBJ whole genome shotgun (WGS) entry which is preliminary data.</text>
</comment>
<evidence type="ECO:0000256" key="7">
    <source>
        <dbReference type="ARBA" id="ARBA00022779"/>
    </source>
</evidence>
<dbReference type="InterPro" id="IPR000090">
    <property type="entry name" value="Flg_Motor_Flig"/>
</dbReference>
<dbReference type="Pfam" id="PF01706">
    <property type="entry name" value="FliG_C"/>
    <property type="match status" value="1"/>
</dbReference>
<feature type="domain" description="Flagellar motor switch protein FliG C-terminal" evidence="10">
    <location>
        <begin position="219"/>
        <end position="324"/>
    </location>
</feature>
<keyword evidence="13" id="KW-0966">Cell projection</keyword>
<keyword evidence="13" id="KW-0282">Flagellum</keyword>
<feature type="domain" description="Flagellar motor switch protein FliG middle" evidence="11">
    <location>
        <begin position="117"/>
        <end position="189"/>
    </location>
</feature>
<keyword evidence="9" id="KW-0975">Bacterial flagellum</keyword>
<dbReference type="Proteomes" id="UP000315343">
    <property type="component" value="Unassembled WGS sequence"/>
</dbReference>
<dbReference type="InterPro" id="IPR023087">
    <property type="entry name" value="Flg_Motor_Flig_C"/>
</dbReference>
<dbReference type="GO" id="GO:0071973">
    <property type="term" value="P:bacterial-type flagellum-dependent cell motility"/>
    <property type="evidence" value="ECO:0007669"/>
    <property type="project" value="InterPro"/>
</dbReference>
<dbReference type="NCBIfam" id="TIGR00207">
    <property type="entry name" value="fliG"/>
    <property type="match status" value="1"/>
</dbReference>
<evidence type="ECO:0000256" key="5">
    <source>
        <dbReference type="ARBA" id="ARBA00022475"/>
    </source>
</evidence>
<organism evidence="13 14">
    <name type="scientific">Sedimentibacter saalensis</name>
    <dbReference type="NCBI Taxonomy" id="130788"/>
    <lineage>
        <taxon>Bacteria</taxon>
        <taxon>Bacillati</taxon>
        <taxon>Bacillota</taxon>
        <taxon>Tissierellia</taxon>
        <taxon>Sedimentibacter</taxon>
    </lineage>
</organism>
<dbReference type="SUPFAM" id="SSF48029">
    <property type="entry name" value="FliG"/>
    <property type="match status" value="2"/>
</dbReference>
<keyword evidence="8" id="KW-0472">Membrane</keyword>